<dbReference type="GO" id="GO:0005615">
    <property type="term" value="C:extracellular space"/>
    <property type="evidence" value="ECO:0007669"/>
    <property type="project" value="TreeGrafter"/>
</dbReference>
<keyword evidence="7" id="KW-0325">Glycoprotein</keyword>
<evidence type="ECO:0000256" key="5">
    <source>
        <dbReference type="ARBA" id="ARBA00022859"/>
    </source>
</evidence>
<dbReference type="Proteomes" id="UP000694393">
    <property type="component" value="Unplaced"/>
</dbReference>
<sequence>MGRTAQQTLLALLCLAAAVCRADDEPATGKNSKCCGIPGPLGYPGIPGVPGMIGPPGARGVPGAPGIPGLPGRPGPPGLPGLPGVKGDKGDPGLPGLKEEKALDDLVCKKAAKNCKELLARGHTLSGWYTIYSKDCAAMTVLCDMHTDGGGWIVFQRRVDGSVDFHRDWESYKRGFGCQGTEFWLGNDNIHQLTSLGKNELRVDLRNLEKNYFAKYESFSISGEFQNYTLVLGDMLEGDAGKSRTQF</sequence>
<feature type="signal peptide" evidence="9">
    <location>
        <begin position="1"/>
        <end position="22"/>
    </location>
</feature>
<dbReference type="GO" id="GO:0005581">
    <property type="term" value="C:collagen trimer"/>
    <property type="evidence" value="ECO:0007669"/>
    <property type="project" value="UniProtKB-KW"/>
</dbReference>
<dbReference type="SUPFAM" id="SSF56496">
    <property type="entry name" value="Fibrinogen C-terminal domain-like"/>
    <property type="match status" value="1"/>
</dbReference>
<dbReference type="InterPro" id="IPR036056">
    <property type="entry name" value="Fibrinogen-like_C"/>
</dbReference>
<dbReference type="NCBIfam" id="NF040941">
    <property type="entry name" value="GGGWT_bact"/>
    <property type="match status" value="1"/>
</dbReference>
<dbReference type="PANTHER" id="PTHR19143:SF433">
    <property type="entry name" value="FICOLIN-2"/>
    <property type="match status" value="1"/>
</dbReference>
<evidence type="ECO:0000256" key="9">
    <source>
        <dbReference type="SAM" id="SignalP"/>
    </source>
</evidence>
<dbReference type="GO" id="GO:0001867">
    <property type="term" value="P:complement activation, lectin pathway"/>
    <property type="evidence" value="ECO:0007669"/>
    <property type="project" value="TreeGrafter"/>
</dbReference>
<dbReference type="Pfam" id="PF00147">
    <property type="entry name" value="Fibrinogen_C"/>
    <property type="match status" value="1"/>
</dbReference>
<dbReference type="Pfam" id="PF01391">
    <property type="entry name" value="Collagen"/>
    <property type="match status" value="1"/>
</dbReference>
<proteinExistence type="predicted"/>
<dbReference type="Gene3D" id="3.90.215.10">
    <property type="entry name" value="Gamma Fibrinogen, chain A, domain 1"/>
    <property type="match status" value="1"/>
</dbReference>
<dbReference type="SMART" id="SM00186">
    <property type="entry name" value="FBG"/>
    <property type="match status" value="1"/>
</dbReference>
<accession>A0A8C8STI0</accession>
<dbReference type="InterPro" id="IPR002181">
    <property type="entry name" value="Fibrinogen_a/b/g_C_dom"/>
</dbReference>
<dbReference type="GO" id="GO:0005102">
    <property type="term" value="F:signaling receptor binding"/>
    <property type="evidence" value="ECO:0007669"/>
    <property type="project" value="TreeGrafter"/>
</dbReference>
<reference evidence="11" key="2">
    <citation type="submission" date="2025-09" db="UniProtKB">
        <authorList>
            <consortium name="Ensembl"/>
        </authorList>
    </citation>
    <scope>IDENTIFICATION</scope>
</reference>
<evidence type="ECO:0000256" key="7">
    <source>
        <dbReference type="ARBA" id="ARBA00023180"/>
    </source>
</evidence>
<evidence type="ECO:0000256" key="3">
    <source>
        <dbReference type="ARBA" id="ARBA00022588"/>
    </source>
</evidence>
<evidence type="ECO:0000256" key="8">
    <source>
        <dbReference type="SAM" id="MobiDB-lite"/>
    </source>
</evidence>
<dbReference type="InterPro" id="IPR014716">
    <property type="entry name" value="Fibrinogen_a/b/g_C_1"/>
</dbReference>
<keyword evidence="2" id="KW-0964">Secreted</keyword>
<keyword evidence="12" id="KW-1185">Reference proteome</keyword>
<keyword evidence="4 9" id="KW-0732">Signal</keyword>
<keyword evidence="5" id="KW-0391">Immunity</keyword>
<dbReference type="Ensembl" id="ENSPCET00000024333.1">
    <property type="protein sequence ID" value="ENSPCEP00000023543.1"/>
    <property type="gene ID" value="ENSPCEG00000017856.1"/>
</dbReference>
<dbReference type="InterPro" id="IPR050373">
    <property type="entry name" value="Fibrinogen_C-term_domain"/>
</dbReference>
<dbReference type="PANTHER" id="PTHR19143">
    <property type="entry name" value="FIBRINOGEN/TENASCIN/ANGIOPOEITIN"/>
    <property type="match status" value="1"/>
</dbReference>
<feature type="domain" description="Fibrinogen C-terminal" evidence="10">
    <location>
        <begin position="106"/>
        <end position="247"/>
    </location>
</feature>
<reference evidence="11" key="1">
    <citation type="submission" date="2025-08" db="UniProtKB">
        <authorList>
            <consortium name="Ensembl"/>
        </authorList>
    </citation>
    <scope>IDENTIFICATION</scope>
</reference>
<keyword evidence="3" id="KW-0399">Innate immunity</keyword>
<evidence type="ECO:0000256" key="6">
    <source>
        <dbReference type="ARBA" id="ARBA00023119"/>
    </source>
</evidence>
<evidence type="ECO:0000256" key="1">
    <source>
        <dbReference type="ARBA" id="ARBA00004613"/>
    </source>
</evidence>
<evidence type="ECO:0000313" key="11">
    <source>
        <dbReference type="Ensembl" id="ENSPCEP00000023543.1"/>
    </source>
</evidence>
<dbReference type="PROSITE" id="PS51406">
    <property type="entry name" value="FIBRINOGEN_C_2"/>
    <property type="match status" value="1"/>
</dbReference>
<dbReference type="InterPro" id="IPR008160">
    <property type="entry name" value="Collagen"/>
</dbReference>
<dbReference type="AlphaFoldDB" id="A0A8C8STI0"/>
<feature type="region of interest" description="Disordered" evidence="8">
    <location>
        <begin position="71"/>
        <end position="94"/>
    </location>
</feature>
<evidence type="ECO:0000259" key="10">
    <source>
        <dbReference type="PROSITE" id="PS51406"/>
    </source>
</evidence>
<comment type="subcellular location">
    <subcellularLocation>
        <location evidence="1">Secreted</location>
    </subcellularLocation>
</comment>
<dbReference type="GO" id="GO:0097367">
    <property type="term" value="F:carbohydrate derivative binding"/>
    <property type="evidence" value="ECO:0007669"/>
    <property type="project" value="TreeGrafter"/>
</dbReference>
<evidence type="ECO:0000256" key="2">
    <source>
        <dbReference type="ARBA" id="ARBA00022525"/>
    </source>
</evidence>
<name>A0A8C8STI0_9SAUR</name>
<feature type="compositionally biased region" description="Pro residues" evidence="8">
    <location>
        <begin position="71"/>
        <end position="80"/>
    </location>
</feature>
<feature type="chain" id="PRO_5034064978" description="Fibrinogen C-terminal domain-containing protein" evidence="9">
    <location>
        <begin position="23"/>
        <end position="247"/>
    </location>
</feature>
<dbReference type="GO" id="GO:0003823">
    <property type="term" value="F:antigen binding"/>
    <property type="evidence" value="ECO:0007669"/>
    <property type="project" value="TreeGrafter"/>
</dbReference>
<organism evidence="11 12">
    <name type="scientific">Pelusios castaneus</name>
    <name type="common">West African mud turtle</name>
    <dbReference type="NCBI Taxonomy" id="367368"/>
    <lineage>
        <taxon>Eukaryota</taxon>
        <taxon>Metazoa</taxon>
        <taxon>Chordata</taxon>
        <taxon>Craniata</taxon>
        <taxon>Vertebrata</taxon>
        <taxon>Euteleostomi</taxon>
        <taxon>Archelosauria</taxon>
        <taxon>Testudinata</taxon>
        <taxon>Testudines</taxon>
        <taxon>Pleurodira</taxon>
        <taxon>Pelomedusidae</taxon>
        <taxon>Pelusios</taxon>
    </lineage>
</organism>
<keyword evidence="6" id="KW-0176">Collagen</keyword>
<protein>
    <recommendedName>
        <fullName evidence="10">Fibrinogen C-terminal domain-containing protein</fullName>
    </recommendedName>
</protein>
<evidence type="ECO:0000313" key="12">
    <source>
        <dbReference type="Proteomes" id="UP000694393"/>
    </source>
</evidence>
<evidence type="ECO:0000256" key="4">
    <source>
        <dbReference type="ARBA" id="ARBA00022729"/>
    </source>
</evidence>